<accession>X5DL50</accession>
<dbReference type="HOGENOM" id="CLU_1188447_0_0_10"/>
<evidence type="ECO:0008006" key="6">
    <source>
        <dbReference type="Google" id="ProtNLM"/>
    </source>
</evidence>
<dbReference type="Proteomes" id="UP000181981">
    <property type="component" value="Unassembled WGS sequence"/>
</dbReference>
<sequence>MKKLSVTLLLVIVCIAFAQAQYLNYEIIEKMDYLRTNQMTTNKPSPTIAQYKIEGSPYLDDAFVNGTIYTTAKTQVPDVPLRYNIYNDNLEFKTSDGTILELAHPETVERAKLGETEMIFTNYLTTTNSTRKGFFKLLAEGDLTLLAKPDIFYQEAKEEAAYKEAQPPKFIPKPDEYYMQKPGAPAIKIRKSKDMDELIDQHQKEIDVYIKKNKIKFKNAEDLTQLVEYYNSL</sequence>
<dbReference type="OrthoDB" id="1120882at2"/>
<feature type="chain" id="PRO_5010515109" description="GLPGLI family protein" evidence="1">
    <location>
        <begin position="21"/>
        <end position="233"/>
    </location>
</feature>
<evidence type="ECO:0000313" key="5">
    <source>
        <dbReference type="Proteomes" id="UP000181981"/>
    </source>
</evidence>
<name>X5DL50_9BACT</name>
<dbReference type="KEGG" id="dori:FH5T_12510"/>
<dbReference type="RefSeq" id="WP_038558838.1">
    <property type="nucleotide sequence ID" value="NZ_FOHT01000004.1"/>
</dbReference>
<dbReference type="eggNOG" id="ENOG50333JQ">
    <property type="taxonomic scope" value="Bacteria"/>
</dbReference>
<reference evidence="3 5" key="2">
    <citation type="submission" date="2016-10" db="EMBL/GenBank/DDBJ databases">
        <authorList>
            <person name="de Groot N.N."/>
        </authorList>
    </citation>
    <scope>NUCLEOTIDE SEQUENCE [LARGE SCALE GENOMIC DNA]</scope>
    <source>
        <strain evidence="3 5">DSM 25947</strain>
    </source>
</reference>
<gene>
    <name evidence="2" type="ORF">FH5T_12510</name>
    <name evidence="3" type="ORF">SAMN05444285_104102</name>
</gene>
<protein>
    <recommendedName>
        <fullName evidence="6">GLPGLI family protein</fullName>
    </recommendedName>
</protein>
<organism evidence="3 5">
    <name type="scientific">Draconibacterium orientale</name>
    <dbReference type="NCBI Taxonomy" id="1168034"/>
    <lineage>
        <taxon>Bacteria</taxon>
        <taxon>Pseudomonadati</taxon>
        <taxon>Bacteroidota</taxon>
        <taxon>Bacteroidia</taxon>
        <taxon>Marinilabiliales</taxon>
        <taxon>Prolixibacteraceae</taxon>
        <taxon>Draconibacterium</taxon>
    </lineage>
</organism>
<dbReference type="AlphaFoldDB" id="X5DL50"/>
<proteinExistence type="predicted"/>
<evidence type="ECO:0000256" key="1">
    <source>
        <dbReference type="SAM" id="SignalP"/>
    </source>
</evidence>
<dbReference type="Proteomes" id="UP000023772">
    <property type="component" value="Chromosome"/>
</dbReference>
<evidence type="ECO:0000313" key="3">
    <source>
        <dbReference type="EMBL" id="SES98414.1"/>
    </source>
</evidence>
<feature type="signal peptide" evidence="1">
    <location>
        <begin position="1"/>
        <end position="20"/>
    </location>
</feature>
<dbReference type="EMBL" id="FOHT01000004">
    <property type="protein sequence ID" value="SES98414.1"/>
    <property type="molecule type" value="Genomic_DNA"/>
</dbReference>
<keyword evidence="4" id="KW-1185">Reference proteome</keyword>
<evidence type="ECO:0000313" key="4">
    <source>
        <dbReference type="Proteomes" id="UP000023772"/>
    </source>
</evidence>
<reference evidence="2 4" key="1">
    <citation type="submission" date="2014-03" db="EMBL/GenBank/DDBJ databases">
        <title>Complete genome sequence of a deeply braunched marine Bacteroidia bacterium Draconibacterium orientale type strain FH5T.</title>
        <authorList>
            <person name="Li X."/>
            <person name="Wang X."/>
            <person name="Xie Z."/>
            <person name="Du Z."/>
            <person name="Chen G."/>
        </authorList>
    </citation>
    <scope>NUCLEOTIDE SEQUENCE [LARGE SCALE GENOMIC DNA]</scope>
    <source>
        <strain evidence="2 4">FH5</strain>
    </source>
</reference>
<keyword evidence="1" id="KW-0732">Signal</keyword>
<dbReference type="STRING" id="1168034.FH5T_12510"/>
<evidence type="ECO:0000313" key="2">
    <source>
        <dbReference type="EMBL" id="AHW61979.1"/>
    </source>
</evidence>
<dbReference type="EMBL" id="CP007451">
    <property type="protein sequence ID" value="AHW61979.1"/>
    <property type="molecule type" value="Genomic_DNA"/>
</dbReference>